<sequence length="369" mass="40739">MDWLLFAQALNLIGCNIYYTILAILSLPSLLLYYVGLRKGKGEDDAPNSATFYEGQVLHIRRAPVHNQFRYAVRMAVLDLDNPPSWFKFQAKDHMTADEARKFAGTRGPVKLLTDPVSAGYIMNPISVYYCYSGASSGNEQHEARDVPQERSGRLVLCIAEVTNTPWNERVTFVFDPAGQSVCKALHVSPFMDMQNTWHLEAPEPSDRLKLVVRASHPEHGDYFYANLVGRRSDRPARVNEEAGLGALTRYGFMPHRVAALIYWQAVKLLVKGVPFCPPPSKAYQRELLQGQGQGESEQPGRNVAAAAETNGGVSNGHTNGQGGGGLCPVAAVVRGASKSATKHSHPRNGANGQHFLWREAPGWPWRES</sequence>
<name>A0A9W6C2Q1_9CHLO</name>
<feature type="region of interest" description="Disordered" evidence="1">
    <location>
        <begin position="338"/>
        <end position="369"/>
    </location>
</feature>
<dbReference type="PANTHER" id="PTHR33973">
    <property type="entry name" value="OS07G0153300 PROTEIN"/>
    <property type="match status" value="1"/>
</dbReference>
<feature type="transmembrane region" description="Helical" evidence="2">
    <location>
        <begin position="16"/>
        <end position="35"/>
    </location>
</feature>
<keyword evidence="2" id="KW-1133">Transmembrane helix</keyword>
<evidence type="ECO:0000313" key="4">
    <source>
        <dbReference type="Proteomes" id="UP001165080"/>
    </source>
</evidence>
<dbReference type="PANTHER" id="PTHR33973:SF4">
    <property type="entry name" value="OS07G0153300 PROTEIN"/>
    <property type="match status" value="1"/>
</dbReference>
<evidence type="ECO:0000256" key="2">
    <source>
        <dbReference type="SAM" id="Phobius"/>
    </source>
</evidence>
<dbReference type="OrthoDB" id="3340520at2759"/>
<comment type="caution">
    <text evidence="3">The sequence shown here is derived from an EMBL/GenBank/DDBJ whole genome shotgun (WGS) entry which is preliminary data.</text>
</comment>
<evidence type="ECO:0000313" key="3">
    <source>
        <dbReference type="EMBL" id="GLC77828.1"/>
    </source>
</evidence>
<accession>A0A9W6C2Q1</accession>
<keyword evidence="2" id="KW-0812">Transmembrane</keyword>
<dbReference type="AlphaFoldDB" id="A0A9W6C2Q1"/>
<evidence type="ECO:0008006" key="5">
    <source>
        <dbReference type="Google" id="ProtNLM"/>
    </source>
</evidence>
<dbReference type="Pfam" id="PF07103">
    <property type="entry name" value="DUF1365"/>
    <property type="match status" value="1"/>
</dbReference>
<proteinExistence type="predicted"/>
<dbReference type="Proteomes" id="UP001165080">
    <property type="component" value="Unassembled WGS sequence"/>
</dbReference>
<dbReference type="EMBL" id="BRXU01000012">
    <property type="protein sequence ID" value="GLC77828.1"/>
    <property type="molecule type" value="Genomic_DNA"/>
</dbReference>
<dbReference type="InterPro" id="IPR010775">
    <property type="entry name" value="DUF1365"/>
</dbReference>
<evidence type="ECO:0000256" key="1">
    <source>
        <dbReference type="SAM" id="MobiDB-lite"/>
    </source>
</evidence>
<reference evidence="3 4" key="1">
    <citation type="journal article" date="2023" name="Commun. Biol.">
        <title>Reorganization of the ancestral sex-determining regions during the evolution of trioecy in Pleodorina starrii.</title>
        <authorList>
            <person name="Takahashi K."/>
            <person name="Suzuki S."/>
            <person name="Kawai-Toyooka H."/>
            <person name="Yamamoto K."/>
            <person name="Hamaji T."/>
            <person name="Ootsuki R."/>
            <person name="Yamaguchi H."/>
            <person name="Kawachi M."/>
            <person name="Higashiyama T."/>
            <person name="Nozaki H."/>
        </authorList>
    </citation>
    <scope>NUCLEOTIDE SEQUENCE [LARGE SCALE GENOMIC DNA]</scope>
    <source>
        <strain evidence="3 4">NIES-4479</strain>
    </source>
</reference>
<gene>
    <name evidence="3" type="primary">PSMT01</name>
    <name evidence="3" type="ORF">PLESTB_000958100</name>
</gene>
<organism evidence="3 4">
    <name type="scientific">Pleodorina starrii</name>
    <dbReference type="NCBI Taxonomy" id="330485"/>
    <lineage>
        <taxon>Eukaryota</taxon>
        <taxon>Viridiplantae</taxon>
        <taxon>Chlorophyta</taxon>
        <taxon>core chlorophytes</taxon>
        <taxon>Chlorophyceae</taxon>
        <taxon>CS clade</taxon>
        <taxon>Chlamydomonadales</taxon>
        <taxon>Volvocaceae</taxon>
        <taxon>Pleodorina</taxon>
    </lineage>
</organism>
<protein>
    <recommendedName>
        <fullName evidence="5">DUF1365-domain-containing protein</fullName>
    </recommendedName>
</protein>
<keyword evidence="4" id="KW-1185">Reference proteome</keyword>
<keyword evidence="2" id="KW-0472">Membrane</keyword>